<feature type="compositionally biased region" description="Gly residues" evidence="1">
    <location>
        <begin position="336"/>
        <end position="346"/>
    </location>
</feature>
<evidence type="ECO:0000256" key="1">
    <source>
        <dbReference type="SAM" id="MobiDB-lite"/>
    </source>
</evidence>
<dbReference type="SUPFAM" id="SSF47459">
    <property type="entry name" value="HLH, helix-loop-helix DNA-binding domain"/>
    <property type="match status" value="1"/>
</dbReference>
<proteinExistence type="predicted"/>
<feature type="compositionally biased region" description="Basic and acidic residues" evidence="1">
    <location>
        <begin position="64"/>
        <end position="81"/>
    </location>
</feature>
<organism evidence="3 4">
    <name type="scientific">Cercophora scortea</name>
    <dbReference type="NCBI Taxonomy" id="314031"/>
    <lineage>
        <taxon>Eukaryota</taxon>
        <taxon>Fungi</taxon>
        <taxon>Dikarya</taxon>
        <taxon>Ascomycota</taxon>
        <taxon>Pezizomycotina</taxon>
        <taxon>Sordariomycetes</taxon>
        <taxon>Sordariomycetidae</taxon>
        <taxon>Sordariales</taxon>
        <taxon>Lasiosphaeriaceae</taxon>
        <taxon>Cercophora</taxon>
    </lineage>
</organism>
<reference evidence="3" key="1">
    <citation type="journal article" date="2023" name="Mol. Phylogenet. Evol.">
        <title>Genome-scale phylogeny and comparative genomics of the fungal order Sordariales.</title>
        <authorList>
            <person name="Hensen N."/>
            <person name="Bonometti L."/>
            <person name="Westerberg I."/>
            <person name="Brannstrom I.O."/>
            <person name="Guillou S."/>
            <person name="Cros-Aarteil S."/>
            <person name="Calhoun S."/>
            <person name="Haridas S."/>
            <person name="Kuo A."/>
            <person name="Mondo S."/>
            <person name="Pangilinan J."/>
            <person name="Riley R."/>
            <person name="LaButti K."/>
            <person name="Andreopoulos B."/>
            <person name="Lipzen A."/>
            <person name="Chen C."/>
            <person name="Yan M."/>
            <person name="Daum C."/>
            <person name="Ng V."/>
            <person name="Clum A."/>
            <person name="Steindorff A."/>
            <person name="Ohm R.A."/>
            <person name="Martin F."/>
            <person name="Silar P."/>
            <person name="Natvig D.O."/>
            <person name="Lalanne C."/>
            <person name="Gautier V."/>
            <person name="Ament-Velasquez S.L."/>
            <person name="Kruys A."/>
            <person name="Hutchinson M.I."/>
            <person name="Powell A.J."/>
            <person name="Barry K."/>
            <person name="Miller A.N."/>
            <person name="Grigoriev I.V."/>
            <person name="Debuchy R."/>
            <person name="Gladieux P."/>
            <person name="Hiltunen Thoren M."/>
            <person name="Johannesson H."/>
        </authorList>
    </citation>
    <scope>NUCLEOTIDE SEQUENCE</scope>
    <source>
        <strain evidence="3">SMH4131-1</strain>
    </source>
</reference>
<evidence type="ECO:0000313" key="4">
    <source>
        <dbReference type="Proteomes" id="UP001286456"/>
    </source>
</evidence>
<dbReference type="AlphaFoldDB" id="A0AAE0M9U9"/>
<dbReference type="InterPro" id="IPR036638">
    <property type="entry name" value="HLH_DNA-bd_sf"/>
</dbReference>
<feature type="compositionally biased region" description="Polar residues" evidence="1">
    <location>
        <begin position="233"/>
        <end position="245"/>
    </location>
</feature>
<dbReference type="SMART" id="SM00353">
    <property type="entry name" value="HLH"/>
    <property type="match status" value="1"/>
</dbReference>
<feature type="compositionally biased region" description="Polar residues" evidence="1">
    <location>
        <begin position="20"/>
        <end position="39"/>
    </location>
</feature>
<comment type="caution">
    <text evidence="3">The sequence shown here is derived from an EMBL/GenBank/DDBJ whole genome shotgun (WGS) entry which is preliminary data.</text>
</comment>
<feature type="compositionally biased region" description="Basic and acidic residues" evidence="1">
    <location>
        <begin position="190"/>
        <end position="199"/>
    </location>
</feature>
<dbReference type="Pfam" id="PF00010">
    <property type="entry name" value="HLH"/>
    <property type="match status" value="1"/>
</dbReference>
<dbReference type="Gene3D" id="4.10.280.10">
    <property type="entry name" value="Helix-loop-helix DNA-binding domain"/>
    <property type="match status" value="1"/>
</dbReference>
<reference evidence="3" key="2">
    <citation type="submission" date="2023-06" db="EMBL/GenBank/DDBJ databases">
        <authorList>
            <consortium name="Lawrence Berkeley National Laboratory"/>
            <person name="Haridas S."/>
            <person name="Hensen N."/>
            <person name="Bonometti L."/>
            <person name="Westerberg I."/>
            <person name="Brannstrom I.O."/>
            <person name="Guillou S."/>
            <person name="Cros-Aarteil S."/>
            <person name="Calhoun S."/>
            <person name="Kuo A."/>
            <person name="Mondo S."/>
            <person name="Pangilinan J."/>
            <person name="Riley R."/>
            <person name="Labutti K."/>
            <person name="Andreopoulos B."/>
            <person name="Lipzen A."/>
            <person name="Chen C."/>
            <person name="Yanf M."/>
            <person name="Daum C."/>
            <person name="Ng V."/>
            <person name="Clum A."/>
            <person name="Steindorff A."/>
            <person name="Ohm R."/>
            <person name="Martin F."/>
            <person name="Silar P."/>
            <person name="Natvig D."/>
            <person name="Lalanne C."/>
            <person name="Gautier V."/>
            <person name="Ament-Velasquez S.L."/>
            <person name="Kruys A."/>
            <person name="Hutchinson M.I."/>
            <person name="Powell A.J."/>
            <person name="Barry K."/>
            <person name="Miller A.N."/>
            <person name="Grigoriev I.V."/>
            <person name="Debuchy R."/>
            <person name="Gladieux P."/>
            <person name="Thoren M.H."/>
            <person name="Johannesson H."/>
        </authorList>
    </citation>
    <scope>NUCLEOTIDE SEQUENCE</scope>
    <source>
        <strain evidence="3">SMH4131-1</strain>
    </source>
</reference>
<evidence type="ECO:0000259" key="2">
    <source>
        <dbReference type="PROSITE" id="PS50888"/>
    </source>
</evidence>
<feature type="region of interest" description="Disordered" evidence="1">
    <location>
        <begin position="1"/>
        <end position="156"/>
    </location>
</feature>
<dbReference type="PROSITE" id="PS50888">
    <property type="entry name" value="BHLH"/>
    <property type="match status" value="1"/>
</dbReference>
<gene>
    <name evidence="3" type="ORF">B0T19DRAFT_427055</name>
</gene>
<name>A0AAE0M9U9_9PEZI</name>
<sequence length="346" mass="37456">MEPRQSSISPPPPTWPARLDSSTADSSNVVPDPNIQTLTRLGENDPTPTGDTDLKPSRPPTSKQEPRARSTAMKKEREMPRGEQSTTGTAMRIERRAAQKANRRRIKISNDSATQTQTKASNDDLPEPTLTNPSRDSLPTTTGKINTFKARADHNRVEQRYRNRLNAHFDKLLHALPPTSSSISGPGPTERGHGNRDENDSNDNDNDNDKPRTTDDGPGSREGRDARDAINTPGGNLSSPTTRAEQQGRRISKSEVLDRARIYIAALEMQHARLAAEKRELNRRLRRRADVSSGSGPGSGSGPAGGLQLPVDDPPRGDRGAGLGPARLKADDPHQGGRGARPGSGV</sequence>
<feature type="compositionally biased region" description="Polar residues" evidence="1">
    <location>
        <begin position="109"/>
        <end position="120"/>
    </location>
</feature>
<dbReference type="GO" id="GO:0046983">
    <property type="term" value="F:protein dimerization activity"/>
    <property type="evidence" value="ECO:0007669"/>
    <property type="project" value="InterPro"/>
</dbReference>
<accession>A0AAE0M9U9</accession>
<feature type="compositionally biased region" description="Basic and acidic residues" evidence="1">
    <location>
        <begin position="207"/>
        <end position="228"/>
    </location>
</feature>
<feature type="region of interest" description="Disordered" evidence="1">
    <location>
        <begin position="175"/>
        <end position="252"/>
    </location>
</feature>
<keyword evidence="4" id="KW-1185">Reference proteome</keyword>
<protein>
    <recommendedName>
        <fullName evidence="2">BHLH domain-containing protein</fullName>
    </recommendedName>
</protein>
<feature type="region of interest" description="Disordered" evidence="1">
    <location>
        <begin position="286"/>
        <end position="346"/>
    </location>
</feature>
<feature type="domain" description="BHLH" evidence="2">
    <location>
        <begin position="149"/>
        <end position="267"/>
    </location>
</feature>
<evidence type="ECO:0000313" key="3">
    <source>
        <dbReference type="EMBL" id="KAK3323853.1"/>
    </source>
</evidence>
<dbReference type="InterPro" id="IPR011598">
    <property type="entry name" value="bHLH_dom"/>
</dbReference>
<dbReference type="Proteomes" id="UP001286456">
    <property type="component" value="Unassembled WGS sequence"/>
</dbReference>
<feature type="compositionally biased region" description="Polar residues" evidence="1">
    <location>
        <begin position="129"/>
        <end position="145"/>
    </location>
</feature>
<feature type="compositionally biased region" description="Low complexity" evidence="1">
    <location>
        <begin position="177"/>
        <end position="189"/>
    </location>
</feature>
<dbReference type="EMBL" id="JAUEPO010000004">
    <property type="protein sequence ID" value="KAK3323853.1"/>
    <property type="molecule type" value="Genomic_DNA"/>
</dbReference>
<feature type="compositionally biased region" description="Gly residues" evidence="1">
    <location>
        <begin position="295"/>
        <end position="305"/>
    </location>
</feature>